<name>A0A8S1QNL5_9CILI</name>
<keyword evidence="1" id="KW-1133">Transmembrane helix</keyword>
<proteinExistence type="predicted"/>
<dbReference type="OrthoDB" id="4044674at2759"/>
<keyword evidence="1" id="KW-0812">Transmembrane</keyword>
<evidence type="ECO:0000256" key="1">
    <source>
        <dbReference type="SAM" id="Phobius"/>
    </source>
</evidence>
<evidence type="ECO:0000313" key="2">
    <source>
        <dbReference type="EMBL" id="CAD8117428.1"/>
    </source>
</evidence>
<feature type="transmembrane region" description="Helical" evidence="1">
    <location>
        <begin position="25"/>
        <end position="45"/>
    </location>
</feature>
<dbReference type="EMBL" id="CAJJDN010000113">
    <property type="protein sequence ID" value="CAD8117428.1"/>
    <property type="molecule type" value="Genomic_DNA"/>
</dbReference>
<accession>A0A8S1QNL5</accession>
<gene>
    <name evidence="2" type="ORF">PSON_ATCC_30995.1.T1130219</name>
</gene>
<sequence>MVFAATLSPVPQLNDSNRTFFTMDLIWIFQAILIFSFPYIIYIFGSLDIFYTIYYGFFIFDSLGKNSSLNIRNLL</sequence>
<keyword evidence="3" id="KW-1185">Reference proteome</keyword>
<organism evidence="2 3">
    <name type="scientific">Paramecium sonneborni</name>
    <dbReference type="NCBI Taxonomy" id="65129"/>
    <lineage>
        <taxon>Eukaryota</taxon>
        <taxon>Sar</taxon>
        <taxon>Alveolata</taxon>
        <taxon>Ciliophora</taxon>
        <taxon>Intramacronucleata</taxon>
        <taxon>Oligohymenophorea</taxon>
        <taxon>Peniculida</taxon>
        <taxon>Parameciidae</taxon>
        <taxon>Paramecium</taxon>
    </lineage>
</organism>
<keyword evidence="1" id="KW-0472">Membrane</keyword>
<dbReference type="AlphaFoldDB" id="A0A8S1QNL5"/>
<comment type="caution">
    <text evidence="2">The sequence shown here is derived from an EMBL/GenBank/DDBJ whole genome shotgun (WGS) entry which is preliminary data.</text>
</comment>
<evidence type="ECO:0000313" key="3">
    <source>
        <dbReference type="Proteomes" id="UP000692954"/>
    </source>
</evidence>
<protein>
    <submittedName>
        <fullName evidence="2">Uncharacterized protein</fullName>
    </submittedName>
</protein>
<dbReference type="Proteomes" id="UP000692954">
    <property type="component" value="Unassembled WGS sequence"/>
</dbReference>
<reference evidence="2" key="1">
    <citation type="submission" date="2021-01" db="EMBL/GenBank/DDBJ databases">
        <authorList>
            <consortium name="Genoscope - CEA"/>
            <person name="William W."/>
        </authorList>
    </citation>
    <scope>NUCLEOTIDE SEQUENCE</scope>
</reference>